<accession>A0AAE4B380</accession>
<protein>
    <submittedName>
        <fullName evidence="1">Uncharacterized protein</fullName>
    </submittedName>
</protein>
<sequence>MWPREREYPETVGFWLDVLLWVAALVERGSTTRPCSYVSWARALHKFEALKGVEMGAGSPGDDRWSSYHSRLMRFVEDVAQPRWSEPRRDLIEFALAFLEADVMLRRSGYAKKNLARRLKQAPLCDGDVARLDAVFRRQVVQGTGLEEFGAYARLAAKLMNEGRLPGLEAWLEERAQGAILTVDNMDGAEMLALVWENEALSEMDQARLARIRCFGPTKWGVVWPGTDLIVPAGERLKEADEQVKRNAYQMLRALRRRRGLRA</sequence>
<proteinExistence type="predicted"/>
<reference evidence="1" key="2">
    <citation type="submission" date="2023-02" db="EMBL/GenBank/DDBJ databases">
        <title>'Rhodoalgimonas zhirmunskyi' gen. nov., isolated from a red alga.</title>
        <authorList>
            <person name="Nedashkovskaya O.I."/>
            <person name="Otstavnykh N.Y."/>
            <person name="Bystritskaya E.P."/>
            <person name="Balabanova L.A."/>
            <person name="Isaeva M.P."/>
        </authorList>
    </citation>
    <scope>NUCLEOTIDE SEQUENCE</scope>
    <source>
        <strain evidence="1">KCTC 52189</strain>
    </source>
</reference>
<organism evidence="1 2">
    <name type="scientific">Marimonas arenosa</name>
    <dbReference type="NCBI Taxonomy" id="1795305"/>
    <lineage>
        <taxon>Bacteria</taxon>
        <taxon>Pseudomonadati</taxon>
        <taxon>Pseudomonadota</taxon>
        <taxon>Alphaproteobacteria</taxon>
        <taxon>Rhodobacterales</taxon>
        <taxon>Paracoccaceae</taxon>
        <taxon>Marimonas</taxon>
    </lineage>
</organism>
<gene>
    <name evidence="1" type="ORF">NO357_07700</name>
</gene>
<evidence type="ECO:0000313" key="2">
    <source>
        <dbReference type="Proteomes" id="UP001226762"/>
    </source>
</evidence>
<dbReference type="RefSeq" id="WP_306735048.1">
    <property type="nucleotide sequence ID" value="NZ_JANHAX010000002.1"/>
</dbReference>
<dbReference type="Proteomes" id="UP001226762">
    <property type="component" value="Unassembled WGS sequence"/>
</dbReference>
<name>A0AAE4B380_9RHOB</name>
<evidence type="ECO:0000313" key="1">
    <source>
        <dbReference type="EMBL" id="MDQ2089778.1"/>
    </source>
</evidence>
<keyword evidence="2" id="KW-1185">Reference proteome</keyword>
<dbReference type="AlphaFoldDB" id="A0AAE4B380"/>
<comment type="caution">
    <text evidence="1">The sequence shown here is derived from an EMBL/GenBank/DDBJ whole genome shotgun (WGS) entry which is preliminary data.</text>
</comment>
<reference evidence="1" key="1">
    <citation type="submission" date="2022-07" db="EMBL/GenBank/DDBJ databases">
        <authorList>
            <person name="Otstavnykh N."/>
            <person name="Isaeva M."/>
            <person name="Bystritskaya E."/>
        </authorList>
    </citation>
    <scope>NUCLEOTIDE SEQUENCE</scope>
    <source>
        <strain evidence="1">KCTC 52189</strain>
    </source>
</reference>
<dbReference type="EMBL" id="JANHAX010000002">
    <property type="protein sequence ID" value="MDQ2089778.1"/>
    <property type="molecule type" value="Genomic_DNA"/>
</dbReference>